<organism evidence="2 3">
    <name type="scientific">Terrimonas ginsenosidimutans</name>
    <dbReference type="NCBI Taxonomy" id="2908004"/>
    <lineage>
        <taxon>Bacteria</taxon>
        <taxon>Pseudomonadati</taxon>
        <taxon>Bacteroidota</taxon>
        <taxon>Chitinophagia</taxon>
        <taxon>Chitinophagales</taxon>
        <taxon>Chitinophagaceae</taxon>
        <taxon>Terrimonas</taxon>
    </lineage>
</organism>
<protein>
    <submittedName>
        <fullName evidence="2">C10 family peptidase</fullName>
    </submittedName>
</protein>
<sequence length="259" mass="29807">MKRSLKISITLVSVLAIAYVLACTSFPFFPDKTKCMSDADRLTSTHWKQMGGFEKFTPDSLRTGCWSTALAQIVYFHKLKPYGQVEYTSRQGYKINENMDSTQFDFAAFTETIDSTTSTESIEQLAKYNYYAALAVQKDFGTDRYMNKLAPANLLEQHYNMKVERFIAWHKLVPNTLGKLEKIIYNELNKKQPVFLHFGNLKDFGHSVVVDAYCYKDGQFMVHTNQGQGGPTDGWYDFYKGILREDDNELRVVYTFQPG</sequence>
<accession>A0ABS9KTU0</accession>
<evidence type="ECO:0000256" key="1">
    <source>
        <dbReference type="SAM" id="SignalP"/>
    </source>
</evidence>
<dbReference type="SUPFAM" id="SSF54001">
    <property type="entry name" value="Cysteine proteinases"/>
    <property type="match status" value="1"/>
</dbReference>
<evidence type="ECO:0000313" key="3">
    <source>
        <dbReference type="Proteomes" id="UP001165367"/>
    </source>
</evidence>
<feature type="chain" id="PRO_5047174510" evidence="1">
    <location>
        <begin position="23"/>
        <end position="259"/>
    </location>
</feature>
<keyword evidence="1" id="KW-0732">Signal</keyword>
<evidence type="ECO:0000313" key="2">
    <source>
        <dbReference type="EMBL" id="MCG2615738.1"/>
    </source>
</evidence>
<gene>
    <name evidence="2" type="ORF">LZZ85_15670</name>
</gene>
<dbReference type="Proteomes" id="UP001165367">
    <property type="component" value="Unassembled WGS sequence"/>
</dbReference>
<dbReference type="EMBL" id="JAKLTR010000010">
    <property type="protein sequence ID" value="MCG2615738.1"/>
    <property type="molecule type" value="Genomic_DNA"/>
</dbReference>
<keyword evidence="3" id="KW-1185">Reference proteome</keyword>
<dbReference type="InterPro" id="IPR044934">
    <property type="entry name" value="Streptopain_sf"/>
</dbReference>
<dbReference type="InterPro" id="IPR038765">
    <property type="entry name" value="Papain-like_cys_pep_sf"/>
</dbReference>
<dbReference type="RefSeq" id="WP_237873835.1">
    <property type="nucleotide sequence ID" value="NZ_JAKLTR010000010.1"/>
</dbReference>
<proteinExistence type="predicted"/>
<name>A0ABS9KTU0_9BACT</name>
<reference evidence="2" key="1">
    <citation type="submission" date="2022-01" db="EMBL/GenBank/DDBJ databases">
        <authorList>
            <person name="Jo J.-H."/>
            <person name="Im W.-T."/>
        </authorList>
    </citation>
    <scope>NUCLEOTIDE SEQUENCE</scope>
    <source>
        <strain evidence="2">NA20</strain>
    </source>
</reference>
<feature type="signal peptide" evidence="1">
    <location>
        <begin position="1"/>
        <end position="22"/>
    </location>
</feature>
<comment type="caution">
    <text evidence="2">The sequence shown here is derived from an EMBL/GenBank/DDBJ whole genome shotgun (WGS) entry which is preliminary data.</text>
</comment>
<dbReference type="Pfam" id="PF01640">
    <property type="entry name" value="Peptidase_C10"/>
    <property type="match status" value="1"/>
</dbReference>
<dbReference type="InterPro" id="IPR000200">
    <property type="entry name" value="Peptidase_C10"/>
</dbReference>
<dbReference type="Gene3D" id="3.90.70.50">
    <property type="entry name" value="Peptidase C10, streptopain"/>
    <property type="match status" value="1"/>
</dbReference>